<proteinExistence type="predicted"/>
<keyword evidence="4" id="KW-1185">Reference proteome</keyword>
<dbReference type="PANTHER" id="PTHR38700">
    <property type="entry name" value="YALI0E22418P"/>
    <property type="match status" value="1"/>
</dbReference>
<dbReference type="SUPFAM" id="SSF50729">
    <property type="entry name" value="PH domain-like"/>
    <property type="match status" value="1"/>
</dbReference>
<accession>A0A178Z8A8</accession>
<dbReference type="OrthoDB" id="6235964at2759"/>
<evidence type="ECO:0000313" key="4">
    <source>
        <dbReference type="Proteomes" id="UP000078343"/>
    </source>
</evidence>
<dbReference type="Gene3D" id="2.30.29.30">
    <property type="entry name" value="Pleckstrin-homology domain (PH domain)/Phosphotyrosine-binding domain (PTB)"/>
    <property type="match status" value="1"/>
</dbReference>
<dbReference type="AlphaFoldDB" id="A0A178Z8A8"/>
<gene>
    <name evidence="3" type="ORF">AYL99_09828</name>
</gene>
<feature type="compositionally biased region" description="Polar residues" evidence="1">
    <location>
        <begin position="137"/>
        <end position="152"/>
    </location>
</feature>
<feature type="compositionally biased region" description="Basic and acidic residues" evidence="1">
    <location>
        <begin position="617"/>
        <end position="637"/>
    </location>
</feature>
<sequence length="768" mass="85427">MMNDDAHPPSAQSVQTQKFLRYRSVRQSAVRDPAPTHDPAPPLPQTSQASLTRLPSRYHRRPPAIQSALLPNEPPLPTTLHTATVSRPRGQTFNGATEQQYGQDTRVEDGARRMVIQHSDLRPTTRPTTSKSTPRKQTLTSSFTEPSPEQLRSSLEIAREEARLLLEGEQDRVRALRRQQEREKRRRHEEKLAQEARQREAEETEEAAREEARKRSERTPSEDAQWRGRDVDEQHAAIAPPTSADAIDSNKSRTRTMIIGGQPPPSKEDKRAHHRRASSAIEQLRQKPKQSHTRTSSTGKNDAKPTNEAGIPKPNFDAPVSAVNAGERRVSVKCKEAFITLPVTPSTTSKDILNSASVCMSKPIDPRTAVLLESFSQLGLERPLRRYERIRDVMNSWDKDTQNHLFIMTEGECAAPGLQIADAPSQQPSGTVVHIYHSQKPGKWDKRWLRLREDGQITTSKNENGIDATNICHLSDFDLYTPTARQVKKLKPPKKLCFALKSQEKSAMFLDGANFAHFFCTKDKTVADTWYRAVHSWRSWYLVNMLGAGQPKPTDTAETLRQESRPGTRGSKESLPYVLGSFKPLLDFSTALEANNRKPEAPDSGTHHHRASQSAVDDQRPLIDFVPERPSIDEKAGSPKLFTSRLAPAAAPPPTSFPRKFMIESATTTTNNGGHAAADDTSKDGPFTGTGLLARSASRRSQDSHGQRSGRGGAPGKPLVDLTPTSEFTDGSLLRKMEAMAPPTQGVLEPKIDRQKRREVDVAVGEGF</sequence>
<comment type="caution">
    <text evidence="3">The sequence shown here is derived from an EMBL/GenBank/DDBJ whole genome shotgun (WGS) entry which is preliminary data.</text>
</comment>
<dbReference type="RefSeq" id="XP_018689043.1">
    <property type="nucleotide sequence ID" value="XM_018841334.1"/>
</dbReference>
<organism evidence="3 4">
    <name type="scientific">Fonsecaea erecta</name>
    <dbReference type="NCBI Taxonomy" id="1367422"/>
    <lineage>
        <taxon>Eukaryota</taxon>
        <taxon>Fungi</taxon>
        <taxon>Dikarya</taxon>
        <taxon>Ascomycota</taxon>
        <taxon>Pezizomycotina</taxon>
        <taxon>Eurotiomycetes</taxon>
        <taxon>Chaetothyriomycetidae</taxon>
        <taxon>Chaetothyriales</taxon>
        <taxon>Herpotrichiellaceae</taxon>
        <taxon>Fonsecaea</taxon>
    </lineage>
</organism>
<dbReference type="Proteomes" id="UP000078343">
    <property type="component" value="Unassembled WGS sequence"/>
</dbReference>
<evidence type="ECO:0000259" key="2">
    <source>
        <dbReference type="PROSITE" id="PS50003"/>
    </source>
</evidence>
<feature type="region of interest" description="Disordered" evidence="1">
    <location>
        <begin position="551"/>
        <end position="575"/>
    </location>
</feature>
<dbReference type="SUPFAM" id="SSF54236">
    <property type="entry name" value="Ubiquitin-like"/>
    <property type="match status" value="1"/>
</dbReference>
<dbReference type="PANTHER" id="PTHR38700:SF1">
    <property type="entry name" value="PH DOMAIN-CONTAINING PROTEIN"/>
    <property type="match status" value="1"/>
</dbReference>
<feature type="region of interest" description="Disordered" evidence="1">
    <location>
        <begin position="1"/>
        <end position="152"/>
    </location>
</feature>
<reference evidence="3 4" key="1">
    <citation type="submission" date="2016-04" db="EMBL/GenBank/DDBJ databases">
        <title>Draft genome of Fonsecaea erecta CBS 125763.</title>
        <authorList>
            <person name="Weiss V.A."/>
            <person name="Vicente V.A."/>
            <person name="Raittz R.T."/>
            <person name="Moreno L.F."/>
            <person name="De Souza E.M."/>
            <person name="Pedrosa F.O."/>
            <person name="Steffens M.B."/>
            <person name="Faoro H."/>
            <person name="Tadra-Sfeir M.Z."/>
            <person name="Najafzadeh M.J."/>
            <person name="Felipe M.S."/>
            <person name="Teixeira M."/>
            <person name="Sun J."/>
            <person name="Xi L."/>
            <person name="Gomes R."/>
            <person name="De Azevedo C.M."/>
            <person name="Salgado C.G."/>
            <person name="Da Silva M.B."/>
            <person name="Nascimento M.F."/>
            <person name="Queiroz-Telles F."/>
            <person name="Attili D.S."/>
            <person name="Gorbushina A."/>
        </authorList>
    </citation>
    <scope>NUCLEOTIDE SEQUENCE [LARGE SCALE GENOMIC DNA]</scope>
    <source>
        <strain evidence="3 4">CBS 125763</strain>
    </source>
</reference>
<feature type="region of interest" description="Disordered" evidence="1">
    <location>
        <begin position="596"/>
        <end position="726"/>
    </location>
</feature>
<evidence type="ECO:0000313" key="3">
    <source>
        <dbReference type="EMBL" id="OAP55676.1"/>
    </source>
</evidence>
<feature type="region of interest" description="Disordered" evidence="1">
    <location>
        <begin position="739"/>
        <end position="768"/>
    </location>
</feature>
<feature type="compositionally biased region" description="Polar residues" evidence="1">
    <location>
        <begin position="83"/>
        <end position="103"/>
    </location>
</feature>
<feature type="compositionally biased region" description="Basic and acidic residues" evidence="1">
    <location>
        <begin position="179"/>
        <end position="235"/>
    </location>
</feature>
<feature type="compositionally biased region" description="Low complexity" evidence="1">
    <location>
        <begin position="666"/>
        <end position="676"/>
    </location>
</feature>
<evidence type="ECO:0000256" key="1">
    <source>
        <dbReference type="SAM" id="MobiDB-lite"/>
    </source>
</evidence>
<feature type="compositionally biased region" description="Low complexity" evidence="1">
    <location>
        <begin position="122"/>
        <end position="136"/>
    </location>
</feature>
<dbReference type="GeneID" id="30013996"/>
<dbReference type="Gene3D" id="3.10.20.90">
    <property type="entry name" value="Phosphatidylinositol 3-kinase Catalytic Subunit, Chain A, domain 1"/>
    <property type="match status" value="1"/>
</dbReference>
<protein>
    <recommendedName>
        <fullName evidence="2">PH domain-containing protein</fullName>
    </recommendedName>
</protein>
<feature type="region of interest" description="Disordered" evidence="1">
    <location>
        <begin position="179"/>
        <end position="318"/>
    </location>
</feature>
<dbReference type="EMBL" id="LVYI01000010">
    <property type="protein sequence ID" value="OAP55676.1"/>
    <property type="molecule type" value="Genomic_DNA"/>
</dbReference>
<feature type="domain" description="PH" evidence="2">
    <location>
        <begin position="425"/>
        <end position="539"/>
    </location>
</feature>
<dbReference type="InterPro" id="IPR029071">
    <property type="entry name" value="Ubiquitin-like_domsf"/>
</dbReference>
<dbReference type="STRING" id="1367422.A0A178Z8A8"/>
<dbReference type="InterPro" id="IPR001849">
    <property type="entry name" value="PH_domain"/>
</dbReference>
<name>A0A178Z8A8_9EURO</name>
<feature type="compositionally biased region" description="Basic and acidic residues" evidence="1">
    <location>
        <begin position="558"/>
        <end position="572"/>
    </location>
</feature>
<dbReference type="InterPro" id="IPR011993">
    <property type="entry name" value="PH-like_dom_sf"/>
</dbReference>
<dbReference type="PROSITE" id="PS50003">
    <property type="entry name" value="PH_DOMAIN"/>
    <property type="match status" value="1"/>
</dbReference>
<feature type="compositionally biased region" description="Basic and acidic residues" evidence="1">
    <location>
        <begin position="750"/>
        <end position="761"/>
    </location>
</feature>